<accession>K1U9W5</accession>
<proteinExistence type="predicted"/>
<dbReference type="EMBL" id="AJWY01001977">
    <property type="protein sequence ID" value="EKC78958.1"/>
    <property type="molecule type" value="Genomic_DNA"/>
</dbReference>
<gene>
    <name evidence="1" type="ORF">LEA_02945</name>
</gene>
<evidence type="ECO:0008006" key="2">
    <source>
        <dbReference type="Google" id="ProtNLM"/>
    </source>
</evidence>
<dbReference type="Gene3D" id="1.25.10.10">
    <property type="entry name" value="Leucine-rich Repeat Variant"/>
    <property type="match status" value="1"/>
</dbReference>
<reference evidence="1" key="1">
    <citation type="journal article" date="2013" name="Environ. Microbiol.">
        <title>Microbiota from the distal guts of lean and obese adolescents exhibit partial functional redundancy besides clear differences in community structure.</title>
        <authorList>
            <person name="Ferrer M."/>
            <person name="Ruiz A."/>
            <person name="Lanza F."/>
            <person name="Haange S.B."/>
            <person name="Oberbach A."/>
            <person name="Till H."/>
            <person name="Bargiela R."/>
            <person name="Campoy C."/>
            <person name="Segura M.T."/>
            <person name="Richter M."/>
            <person name="von Bergen M."/>
            <person name="Seifert J."/>
            <person name="Suarez A."/>
        </authorList>
    </citation>
    <scope>NUCLEOTIDE SEQUENCE</scope>
</reference>
<feature type="non-terminal residue" evidence="1">
    <location>
        <position position="157"/>
    </location>
</feature>
<protein>
    <recommendedName>
        <fullName evidence="2">HEAT repeat domain-containing protein</fullName>
    </recommendedName>
</protein>
<name>K1U9W5_9ZZZZ</name>
<dbReference type="Pfam" id="PF13646">
    <property type="entry name" value="HEAT_2"/>
    <property type="match status" value="1"/>
</dbReference>
<dbReference type="AlphaFoldDB" id="K1U9W5"/>
<dbReference type="InterPro" id="IPR016024">
    <property type="entry name" value="ARM-type_fold"/>
</dbReference>
<comment type="caution">
    <text evidence="1">The sequence shown here is derived from an EMBL/GenBank/DDBJ whole genome shotgun (WGS) entry which is preliminary data.</text>
</comment>
<dbReference type="InterPro" id="IPR011989">
    <property type="entry name" value="ARM-like"/>
</dbReference>
<sequence>MELYEEAYETEISDEQMEKLKKIANEDDSFNKAMVAKILVNSESEEGKEILLKLTHDKDSLVRAEACDSLCIGETMETYERLKKLSEKDRIGLVRGYATISLSDISEGLNMQSDTIEFLESRLDVEKVVFVRINLYTALYKMGKKEYLKQLVQLFDV</sequence>
<evidence type="ECO:0000313" key="1">
    <source>
        <dbReference type="EMBL" id="EKC78958.1"/>
    </source>
</evidence>
<organism evidence="1">
    <name type="scientific">human gut metagenome</name>
    <dbReference type="NCBI Taxonomy" id="408170"/>
    <lineage>
        <taxon>unclassified sequences</taxon>
        <taxon>metagenomes</taxon>
        <taxon>organismal metagenomes</taxon>
    </lineage>
</organism>
<dbReference type="SUPFAM" id="SSF48371">
    <property type="entry name" value="ARM repeat"/>
    <property type="match status" value="1"/>
</dbReference>